<proteinExistence type="predicted"/>
<dbReference type="Gene3D" id="3.40.50.300">
    <property type="entry name" value="P-loop containing nucleotide triphosphate hydrolases"/>
    <property type="match status" value="2"/>
</dbReference>
<name>A0ABU5TER4_9CYAN</name>
<reference evidence="3 4" key="1">
    <citation type="submission" date="2023-12" db="EMBL/GenBank/DDBJ databases">
        <title>Baltic Sea Cyanobacteria.</title>
        <authorList>
            <person name="Delbaje E."/>
            <person name="Fewer D.P."/>
            <person name="Shishido T.K."/>
        </authorList>
    </citation>
    <scope>NUCLEOTIDE SEQUENCE [LARGE SCALE GENOMIC DNA]</scope>
    <source>
        <strain evidence="3 4">UHCC 0370</strain>
    </source>
</reference>
<dbReference type="InterPro" id="IPR003959">
    <property type="entry name" value="ATPase_AAA_core"/>
</dbReference>
<gene>
    <name evidence="3" type="ORF">VB774_03820</name>
</gene>
<feature type="domain" description="Endonuclease GajA/Old nuclease/RecF-like AAA" evidence="1">
    <location>
        <begin position="1"/>
        <end position="102"/>
    </location>
</feature>
<dbReference type="InterPro" id="IPR027417">
    <property type="entry name" value="P-loop_NTPase"/>
</dbReference>
<evidence type="ECO:0000259" key="1">
    <source>
        <dbReference type="Pfam" id="PF13175"/>
    </source>
</evidence>
<dbReference type="Pfam" id="PF13175">
    <property type="entry name" value="AAA_15"/>
    <property type="match status" value="1"/>
</dbReference>
<evidence type="ECO:0000313" key="4">
    <source>
        <dbReference type="Proteomes" id="UP001301388"/>
    </source>
</evidence>
<dbReference type="SUPFAM" id="SSF52540">
    <property type="entry name" value="P-loop containing nucleoside triphosphate hydrolases"/>
    <property type="match status" value="1"/>
</dbReference>
<dbReference type="Pfam" id="PF13304">
    <property type="entry name" value="AAA_21"/>
    <property type="match status" value="1"/>
</dbReference>
<feature type="domain" description="ATPase AAA-type core" evidence="2">
    <location>
        <begin position="224"/>
        <end position="293"/>
    </location>
</feature>
<dbReference type="Proteomes" id="UP001301388">
    <property type="component" value="Unassembled WGS sequence"/>
</dbReference>
<dbReference type="InterPro" id="IPR051396">
    <property type="entry name" value="Bact_Antivir_Def_Nuclease"/>
</dbReference>
<protein>
    <submittedName>
        <fullName evidence="3">AAA family ATPase</fullName>
    </submittedName>
</protein>
<dbReference type="PANTHER" id="PTHR43581:SF2">
    <property type="entry name" value="EXCINUCLEASE ATPASE SUBUNIT"/>
    <property type="match status" value="1"/>
</dbReference>
<dbReference type="EMBL" id="JAYGIE010000010">
    <property type="protein sequence ID" value="MEA5476740.1"/>
    <property type="molecule type" value="Genomic_DNA"/>
</dbReference>
<comment type="caution">
    <text evidence="3">The sequence shown here is derived from an EMBL/GenBank/DDBJ whole genome shotgun (WGS) entry which is preliminary data.</text>
</comment>
<keyword evidence="4" id="KW-1185">Reference proteome</keyword>
<accession>A0ABU5TER4</accession>
<dbReference type="RefSeq" id="WP_323259938.1">
    <property type="nucleotide sequence ID" value="NZ_JAYGIE010000010.1"/>
</dbReference>
<organism evidence="3 4">
    <name type="scientific">Pseudanabaena galeata UHCC 0370</name>
    <dbReference type="NCBI Taxonomy" id="3110310"/>
    <lineage>
        <taxon>Bacteria</taxon>
        <taxon>Bacillati</taxon>
        <taxon>Cyanobacteriota</taxon>
        <taxon>Cyanophyceae</taxon>
        <taxon>Pseudanabaenales</taxon>
        <taxon>Pseudanabaenaceae</taxon>
        <taxon>Pseudanabaena</taxon>
    </lineage>
</organism>
<dbReference type="InterPro" id="IPR041685">
    <property type="entry name" value="AAA_GajA/Old/RecF-like"/>
</dbReference>
<evidence type="ECO:0000259" key="2">
    <source>
        <dbReference type="Pfam" id="PF13304"/>
    </source>
</evidence>
<evidence type="ECO:0000313" key="3">
    <source>
        <dbReference type="EMBL" id="MEA5476740.1"/>
    </source>
</evidence>
<dbReference type="PANTHER" id="PTHR43581">
    <property type="entry name" value="ATP/GTP PHOSPHATASE"/>
    <property type="match status" value="1"/>
</dbReference>
<sequence length="359" mass="40640">MITRLELKNFMVFSDLAVDFSPKINVIIGENGTGKTHLLKAVYALAAGSQLFNKKLDHNNSEVSEEDLSKFLTERLLRAFLPLENKVGKMHHTGARENAELKAEFSLDRSIKISLHNNSQSIAIQKDHNYQQYRQEPVFIPTKEVLSFMKGFVSLYQRYELSFDETYNDICVLLDLPSQRPELLHEKSKWAIAEIEKICGGKFIFYGGGNVTFKAGNVEYSANAIAEGFRKVGILARLLETGAIQPGISGTLLWDEPEVNLNPKLLRLLVEILLELSRNGQQIILATHDYVLLKWFDLLMDKGKGDEVIYHSLYRDQETNQVIVNSTNDYLAIAPNPIDEAYESLINSELDRTMGNLGK</sequence>